<dbReference type="AlphaFoldDB" id="A0A1S2N474"/>
<dbReference type="EMBL" id="JRYB01000001">
    <property type="protein sequence ID" value="OIJ39871.1"/>
    <property type="molecule type" value="Genomic_DNA"/>
</dbReference>
<comment type="caution">
    <text evidence="1">The sequence shown here is derived from an EMBL/GenBank/DDBJ whole genome shotgun (WGS) entry which is preliminary data.</text>
</comment>
<dbReference type="Proteomes" id="UP000180246">
    <property type="component" value="Unassembled WGS sequence"/>
</dbReference>
<sequence>MLGSLFKSTLQNTLRPLRQPEFDATRLGSAAIALPAPNGLTVPPGCAAVLVDRGGRSRRQAAGSRIATIEGETAWCVHPGPYACELVPFAGAPEIGLRVHFAIDASDPRATHQRFDLFLASEAGCMVELTGFVELAQTALQRELAQGNLELPPCTTLEEWNAFRTGFNQLMYTRFGVTVDDCVPVDLGAARDYAATLDARLAARLDAVQPSAATREELAAAPAPQQAFVPACEDARALRRLFLELPCLMCAVRMAVMPADQGRFRQHQELLRRLDLVSLAVGTMPALELAAPGQPLAQEEQLRRARHSRRAAAALDEAWALLARLKVAGEGPLDALFDEADRIVANLETEAGARRAVTAREVELEEA</sequence>
<evidence type="ECO:0000313" key="1">
    <source>
        <dbReference type="EMBL" id="OIJ39871.1"/>
    </source>
</evidence>
<accession>A0A1S2N474</accession>
<name>A0A1S2N474_9BURK</name>
<gene>
    <name evidence="1" type="ORF">LO55_4487</name>
</gene>
<evidence type="ECO:0000313" key="2">
    <source>
        <dbReference type="Proteomes" id="UP000180246"/>
    </source>
</evidence>
<dbReference type="PROSITE" id="PS00039">
    <property type="entry name" value="DEAD_ATP_HELICASE"/>
    <property type="match status" value="1"/>
</dbReference>
<dbReference type="InterPro" id="IPR000629">
    <property type="entry name" value="RNA-helicase_DEAD-box_CS"/>
</dbReference>
<protein>
    <submittedName>
        <fullName evidence="1">Uncharacterized protein</fullName>
    </submittedName>
</protein>
<organism evidence="1 2">
    <name type="scientific">Massilia timonae</name>
    <dbReference type="NCBI Taxonomy" id="47229"/>
    <lineage>
        <taxon>Bacteria</taxon>
        <taxon>Pseudomonadati</taxon>
        <taxon>Pseudomonadota</taxon>
        <taxon>Betaproteobacteria</taxon>
        <taxon>Burkholderiales</taxon>
        <taxon>Oxalobacteraceae</taxon>
        <taxon>Telluria group</taxon>
        <taxon>Massilia</taxon>
    </lineage>
</organism>
<dbReference type="GO" id="GO:0120545">
    <property type="term" value="F:nucleic acid conformation isomerase activity"/>
    <property type="evidence" value="ECO:0007669"/>
    <property type="project" value="UniProtKB-ARBA"/>
</dbReference>
<reference evidence="1 2" key="1">
    <citation type="submission" date="2014-10" db="EMBL/GenBank/DDBJ databases">
        <authorList>
            <person name="Seo M.-J."/>
            <person name="Seok Y.J."/>
            <person name="Cha I.-T."/>
        </authorList>
    </citation>
    <scope>NUCLEOTIDE SEQUENCE [LARGE SCALE GENOMIC DNA]</scope>
    <source>
        <strain evidence="1 2">NEU</strain>
    </source>
</reference>
<proteinExistence type="predicted"/>